<proteinExistence type="predicted"/>
<organism evidence="1">
    <name type="scientific">Anguilla anguilla</name>
    <name type="common">European freshwater eel</name>
    <name type="synonym">Muraena anguilla</name>
    <dbReference type="NCBI Taxonomy" id="7936"/>
    <lineage>
        <taxon>Eukaryota</taxon>
        <taxon>Metazoa</taxon>
        <taxon>Chordata</taxon>
        <taxon>Craniata</taxon>
        <taxon>Vertebrata</taxon>
        <taxon>Euteleostomi</taxon>
        <taxon>Actinopterygii</taxon>
        <taxon>Neopterygii</taxon>
        <taxon>Teleostei</taxon>
        <taxon>Anguilliformes</taxon>
        <taxon>Anguillidae</taxon>
        <taxon>Anguilla</taxon>
    </lineage>
</organism>
<sequence>MEEKADTTCVGEACSTGISTLCLFSLRVSVQGDGLTGVTLTSLK</sequence>
<protein>
    <submittedName>
        <fullName evidence="1">Uncharacterized protein</fullName>
    </submittedName>
</protein>
<accession>A0A0E9WIL7</accession>
<name>A0A0E9WIL7_ANGAN</name>
<dbReference type="EMBL" id="GBXM01019167">
    <property type="protein sequence ID" value="JAH89410.1"/>
    <property type="molecule type" value="Transcribed_RNA"/>
</dbReference>
<evidence type="ECO:0000313" key="1">
    <source>
        <dbReference type="EMBL" id="JAH89410.1"/>
    </source>
</evidence>
<dbReference type="AlphaFoldDB" id="A0A0E9WIL7"/>
<reference evidence="1" key="1">
    <citation type="submission" date="2014-11" db="EMBL/GenBank/DDBJ databases">
        <authorList>
            <person name="Amaro Gonzalez C."/>
        </authorList>
    </citation>
    <scope>NUCLEOTIDE SEQUENCE</scope>
</reference>
<reference evidence="1" key="2">
    <citation type="journal article" date="2015" name="Fish Shellfish Immunol.">
        <title>Early steps in the European eel (Anguilla anguilla)-Vibrio vulnificus interaction in the gills: Role of the RtxA13 toxin.</title>
        <authorList>
            <person name="Callol A."/>
            <person name="Pajuelo D."/>
            <person name="Ebbesson L."/>
            <person name="Teles M."/>
            <person name="MacKenzie S."/>
            <person name="Amaro C."/>
        </authorList>
    </citation>
    <scope>NUCLEOTIDE SEQUENCE</scope>
</reference>